<evidence type="ECO:0000313" key="7">
    <source>
        <dbReference type="Proteomes" id="UP000180098"/>
    </source>
</evidence>
<feature type="transmembrane region" description="Helical" evidence="5">
    <location>
        <begin position="101"/>
        <end position="121"/>
    </location>
</feature>
<evidence type="ECO:0000313" key="6">
    <source>
        <dbReference type="EMBL" id="OIJ12930.1"/>
    </source>
</evidence>
<evidence type="ECO:0008006" key="8">
    <source>
        <dbReference type="Google" id="ProtNLM"/>
    </source>
</evidence>
<feature type="transmembrane region" description="Helical" evidence="5">
    <location>
        <begin position="33"/>
        <end position="51"/>
    </location>
</feature>
<dbReference type="EMBL" id="MLQQ01000018">
    <property type="protein sequence ID" value="OIJ12930.1"/>
    <property type="molecule type" value="Genomic_DNA"/>
</dbReference>
<evidence type="ECO:0000256" key="5">
    <source>
        <dbReference type="SAM" id="Phobius"/>
    </source>
</evidence>
<dbReference type="OrthoDB" id="1679205at2"/>
<organism evidence="6 7">
    <name type="scientific">Anaerobacillus arseniciselenatis</name>
    <dbReference type="NCBI Taxonomy" id="85682"/>
    <lineage>
        <taxon>Bacteria</taxon>
        <taxon>Bacillati</taxon>
        <taxon>Bacillota</taxon>
        <taxon>Bacilli</taxon>
        <taxon>Bacillales</taxon>
        <taxon>Bacillaceae</taxon>
        <taxon>Anaerobacillus</taxon>
    </lineage>
</organism>
<dbReference type="PANTHER" id="PTHR35529:SF2">
    <property type="entry name" value="SPORULATION PROTEIN YTAF-RELATED"/>
    <property type="match status" value="1"/>
</dbReference>
<dbReference type="PANTHER" id="PTHR35529">
    <property type="entry name" value="MANGANESE EFFLUX PUMP MNTP-RELATED"/>
    <property type="match status" value="1"/>
</dbReference>
<keyword evidence="4 5" id="KW-0472">Membrane</keyword>
<keyword evidence="3 5" id="KW-1133">Transmembrane helix</keyword>
<name>A0A1S2LL43_9BACI</name>
<sequence length="184" mass="19725">MFWQIIVLVVASNLDDLGVGFSLGIKGKIPWRVIWIISILSGVTMAAGLLIGDELAEYIPGNWAIYIASLVLAGIGIWLIWQGFKVPEADDPNPTASKIGWKAAIILGLALGIDSFAAGFSGGLTDFPIIVTSVLAWLTSLVFVWLGSTFAGKVSVKVVRDYAEFFSGACFILLAVVVLFFKDV</sequence>
<accession>A0A1S2LL43</accession>
<keyword evidence="2 5" id="KW-0812">Transmembrane</keyword>
<evidence type="ECO:0000256" key="1">
    <source>
        <dbReference type="ARBA" id="ARBA00022475"/>
    </source>
</evidence>
<dbReference type="RefSeq" id="WP_071313237.1">
    <property type="nucleotide sequence ID" value="NZ_MLQQ01000018.1"/>
</dbReference>
<evidence type="ECO:0000256" key="4">
    <source>
        <dbReference type="ARBA" id="ARBA00023136"/>
    </source>
</evidence>
<keyword evidence="7" id="KW-1185">Reference proteome</keyword>
<evidence type="ECO:0000256" key="2">
    <source>
        <dbReference type="ARBA" id="ARBA00022692"/>
    </source>
</evidence>
<proteinExistence type="predicted"/>
<gene>
    <name evidence="6" type="ORF">BKP35_10220</name>
</gene>
<keyword evidence="1" id="KW-1003">Cell membrane</keyword>
<evidence type="ECO:0000256" key="3">
    <source>
        <dbReference type="ARBA" id="ARBA00022989"/>
    </source>
</evidence>
<comment type="caution">
    <text evidence="6">The sequence shown here is derived from an EMBL/GenBank/DDBJ whole genome shotgun (WGS) entry which is preliminary data.</text>
</comment>
<protein>
    <recommendedName>
        <fullName evidence="8">Sporulation membrane protein YtaF</fullName>
    </recommendedName>
</protein>
<dbReference type="InterPro" id="IPR003810">
    <property type="entry name" value="Mntp/YtaF"/>
</dbReference>
<feature type="transmembrane region" description="Helical" evidence="5">
    <location>
        <begin position="162"/>
        <end position="181"/>
    </location>
</feature>
<reference evidence="6 7" key="1">
    <citation type="submission" date="2016-10" db="EMBL/GenBank/DDBJ databases">
        <title>Draft genome sequences of four alkaliphilic bacteria belonging to the Anaerobacillus genus.</title>
        <authorList>
            <person name="Bassil N.M."/>
            <person name="Lloyd J.R."/>
        </authorList>
    </citation>
    <scope>NUCLEOTIDE SEQUENCE [LARGE SCALE GENOMIC DNA]</scope>
    <source>
        <strain evidence="6 7">DSM 15340</strain>
    </source>
</reference>
<dbReference type="AlphaFoldDB" id="A0A1S2LL43"/>
<dbReference type="Pfam" id="PF02659">
    <property type="entry name" value="Mntp"/>
    <property type="match status" value="2"/>
</dbReference>
<feature type="transmembrane region" description="Helical" evidence="5">
    <location>
        <begin position="127"/>
        <end position="150"/>
    </location>
</feature>
<dbReference type="Proteomes" id="UP000180098">
    <property type="component" value="Unassembled WGS sequence"/>
</dbReference>
<feature type="transmembrane region" description="Helical" evidence="5">
    <location>
        <begin position="63"/>
        <end position="81"/>
    </location>
</feature>